<gene>
    <name evidence="2" type="ORF">PDIGIT_LOCUS12658</name>
</gene>
<keyword evidence="3" id="KW-1185">Reference proteome</keyword>
<evidence type="ECO:0000256" key="1">
    <source>
        <dbReference type="SAM" id="MobiDB-lite"/>
    </source>
</evidence>
<dbReference type="EMBL" id="CAOQHR010000009">
    <property type="protein sequence ID" value="CAI6339498.1"/>
    <property type="molecule type" value="Genomic_DNA"/>
</dbReference>
<sequence length="343" mass="38062">MRSHRALVQAAVLLSTTTHPSVQRFGPAAKSNQPVCHPDPPAWEEPRHSWSPTPPTALHDSSTCQCRTPSQSLVCTACDELARQRPKPGYPYTPHPQIQRRWPYNLPAANHASNHRFRTRGLVRNLQSQMHDTGRHPPTGSSYIVVQRGDFSRCCTVCFCFHSSHLATASHTVSHGIHPYEDPSAPKQAVACCGLLWHTAQTGQRGKHGAGDRHTDPGCHLPTLAISRAPTTILNSCARIFTFQLDLLPACTIKISGCCDYAFAATQSYLHVQTHGPYPGLFCSASQQPRGPNCRTEEIPRRNRSYAIPKNQPAQAKFHSNWHSGAGAFVCQDSVRLRQHWER</sequence>
<evidence type="ECO:0000313" key="2">
    <source>
        <dbReference type="EMBL" id="CAI6339498.1"/>
    </source>
</evidence>
<name>A0A9W4XQ26_9PLEO</name>
<feature type="region of interest" description="Disordered" evidence="1">
    <location>
        <begin position="26"/>
        <end position="56"/>
    </location>
</feature>
<dbReference type="Proteomes" id="UP001152607">
    <property type="component" value="Unassembled WGS sequence"/>
</dbReference>
<comment type="caution">
    <text evidence="2">The sequence shown here is derived from an EMBL/GenBank/DDBJ whole genome shotgun (WGS) entry which is preliminary data.</text>
</comment>
<protein>
    <submittedName>
        <fullName evidence="2">Uncharacterized protein</fullName>
    </submittedName>
</protein>
<organism evidence="2 3">
    <name type="scientific">Periconia digitata</name>
    <dbReference type="NCBI Taxonomy" id="1303443"/>
    <lineage>
        <taxon>Eukaryota</taxon>
        <taxon>Fungi</taxon>
        <taxon>Dikarya</taxon>
        <taxon>Ascomycota</taxon>
        <taxon>Pezizomycotina</taxon>
        <taxon>Dothideomycetes</taxon>
        <taxon>Pleosporomycetidae</taxon>
        <taxon>Pleosporales</taxon>
        <taxon>Massarineae</taxon>
        <taxon>Periconiaceae</taxon>
        <taxon>Periconia</taxon>
    </lineage>
</organism>
<dbReference type="AlphaFoldDB" id="A0A9W4XQ26"/>
<proteinExistence type="predicted"/>
<reference evidence="2" key="1">
    <citation type="submission" date="2023-01" db="EMBL/GenBank/DDBJ databases">
        <authorList>
            <person name="Van Ghelder C."/>
            <person name="Rancurel C."/>
        </authorList>
    </citation>
    <scope>NUCLEOTIDE SEQUENCE</scope>
    <source>
        <strain evidence="2">CNCM I-4278</strain>
    </source>
</reference>
<evidence type="ECO:0000313" key="3">
    <source>
        <dbReference type="Proteomes" id="UP001152607"/>
    </source>
</evidence>
<accession>A0A9W4XQ26</accession>